<name>A0A6N9Q1N5_9BACL</name>
<dbReference type="Proteomes" id="UP000448943">
    <property type="component" value="Unassembled WGS sequence"/>
</dbReference>
<sequence length="109" mass="12602">MDIHAQLLKVYTDLQEKEGWYVVPKNVHEMTIYANTKNVDTVLFWLAPTGTETWSERQLIGYDQDGSDGFSLKWEFGNQVLLNHILVQALGSDFYTMDDETINVITQEE</sequence>
<reference evidence="1 2" key="1">
    <citation type="submission" date="2019-01" db="EMBL/GenBank/DDBJ databases">
        <title>Chengkuizengella sp. nov., isolated from deep-sea sediment of East Pacific Ocean.</title>
        <authorList>
            <person name="Yang J."/>
            <person name="Lai Q."/>
            <person name="Shao Z."/>
        </authorList>
    </citation>
    <scope>NUCLEOTIDE SEQUENCE [LARGE SCALE GENOMIC DNA]</scope>
    <source>
        <strain evidence="1 2">YPA3-1-1</strain>
    </source>
</reference>
<evidence type="ECO:0000313" key="2">
    <source>
        <dbReference type="Proteomes" id="UP000448943"/>
    </source>
</evidence>
<dbReference type="AlphaFoldDB" id="A0A6N9Q1N5"/>
<accession>A0A6N9Q1N5</accession>
<gene>
    <name evidence="1" type="ORF">ERL59_04155</name>
</gene>
<comment type="caution">
    <text evidence="1">The sequence shown here is derived from an EMBL/GenBank/DDBJ whole genome shotgun (WGS) entry which is preliminary data.</text>
</comment>
<evidence type="ECO:0000313" key="1">
    <source>
        <dbReference type="EMBL" id="NBI28150.1"/>
    </source>
</evidence>
<organism evidence="1 2">
    <name type="scientific">Chengkuizengella marina</name>
    <dbReference type="NCBI Taxonomy" id="2507566"/>
    <lineage>
        <taxon>Bacteria</taxon>
        <taxon>Bacillati</taxon>
        <taxon>Bacillota</taxon>
        <taxon>Bacilli</taxon>
        <taxon>Bacillales</taxon>
        <taxon>Paenibacillaceae</taxon>
        <taxon>Chengkuizengella</taxon>
    </lineage>
</organism>
<proteinExistence type="predicted"/>
<keyword evidence="2" id="KW-1185">Reference proteome</keyword>
<dbReference type="OrthoDB" id="2650176at2"/>
<protein>
    <submittedName>
        <fullName evidence="1">Uncharacterized protein</fullName>
    </submittedName>
</protein>
<dbReference type="EMBL" id="SIJB01000009">
    <property type="protein sequence ID" value="NBI28150.1"/>
    <property type="molecule type" value="Genomic_DNA"/>
</dbReference>